<dbReference type="STRING" id="320787.CA2015_3031"/>
<feature type="transmembrane region" description="Helical" evidence="7">
    <location>
        <begin position="413"/>
        <end position="434"/>
    </location>
</feature>
<organism evidence="8 9">
    <name type="scientific">Cyclobacterium amurskyense</name>
    <dbReference type="NCBI Taxonomy" id="320787"/>
    <lineage>
        <taxon>Bacteria</taxon>
        <taxon>Pseudomonadati</taxon>
        <taxon>Bacteroidota</taxon>
        <taxon>Cytophagia</taxon>
        <taxon>Cytophagales</taxon>
        <taxon>Cyclobacteriaceae</taxon>
        <taxon>Cyclobacterium</taxon>
    </lineage>
</organism>
<protein>
    <recommendedName>
        <fullName evidence="10">Lipopolysaccharide biosynthesis protein WzxC</fullName>
    </recommendedName>
</protein>
<gene>
    <name evidence="8" type="ORF">CA2015_3031</name>
</gene>
<evidence type="ECO:0000256" key="2">
    <source>
        <dbReference type="ARBA" id="ARBA00007430"/>
    </source>
</evidence>
<evidence type="ECO:0000256" key="7">
    <source>
        <dbReference type="SAM" id="Phobius"/>
    </source>
</evidence>
<dbReference type="EMBL" id="CP012040">
    <property type="protein sequence ID" value="AKP52433.1"/>
    <property type="molecule type" value="Genomic_DNA"/>
</dbReference>
<dbReference type="NCBIfam" id="NF007773">
    <property type="entry name" value="PRK10459.1"/>
    <property type="match status" value="1"/>
</dbReference>
<keyword evidence="9" id="KW-1185">Reference proteome</keyword>
<dbReference type="InterPro" id="IPR050833">
    <property type="entry name" value="Poly_Biosynth_Transport"/>
</dbReference>
<feature type="transmembrane region" description="Helical" evidence="7">
    <location>
        <begin position="143"/>
        <end position="164"/>
    </location>
</feature>
<feature type="transmembrane region" description="Helical" evidence="7">
    <location>
        <begin position="285"/>
        <end position="306"/>
    </location>
</feature>
<evidence type="ECO:0008006" key="10">
    <source>
        <dbReference type="Google" id="ProtNLM"/>
    </source>
</evidence>
<dbReference type="KEGG" id="camu:CA2015_3031"/>
<accession>A0A0H4PHU1</accession>
<comment type="subcellular location">
    <subcellularLocation>
        <location evidence="1">Cell membrane</location>
        <topology evidence="1">Multi-pass membrane protein</topology>
    </subcellularLocation>
</comment>
<dbReference type="PANTHER" id="PTHR30250">
    <property type="entry name" value="PST FAMILY PREDICTED COLANIC ACID TRANSPORTER"/>
    <property type="match status" value="1"/>
</dbReference>
<keyword evidence="6 7" id="KW-0472">Membrane</keyword>
<feature type="transmembrane region" description="Helical" evidence="7">
    <location>
        <begin position="326"/>
        <end position="348"/>
    </location>
</feature>
<feature type="transmembrane region" description="Helical" evidence="7">
    <location>
        <begin position="43"/>
        <end position="67"/>
    </location>
</feature>
<feature type="transmembrane region" description="Helical" evidence="7">
    <location>
        <begin position="440"/>
        <end position="459"/>
    </location>
</feature>
<dbReference type="PATRIC" id="fig|320787.5.peg.3311"/>
<dbReference type="GO" id="GO:0005886">
    <property type="term" value="C:plasma membrane"/>
    <property type="evidence" value="ECO:0007669"/>
    <property type="project" value="UniProtKB-SubCell"/>
</dbReference>
<keyword evidence="5 7" id="KW-1133">Transmembrane helix</keyword>
<dbReference type="PANTHER" id="PTHR30250:SF10">
    <property type="entry name" value="LIPOPOLYSACCHARIDE BIOSYNTHESIS PROTEIN WZXC"/>
    <property type="match status" value="1"/>
</dbReference>
<name>A0A0H4PHU1_9BACT</name>
<evidence type="ECO:0000256" key="3">
    <source>
        <dbReference type="ARBA" id="ARBA00022475"/>
    </source>
</evidence>
<evidence type="ECO:0000256" key="5">
    <source>
        <dbReference type="ARBA" id="ARBA00022989"/>
    </source>
</evidence>
<dbReference type="RefSeq" id="WP_048642650.1">
    <property type="nucleotide sequence ID" value="NZ_CP012040.1"/>
</dbReference>
<keyword evidence="4 7" id="KW-0812">Transmembrane</keyword>
<feature type="transmembrane region" description="Helical" evidence="7">
    <location>
        <begin position="113"/>
        <end position="131"/>
    </location>
</feature>
<evidence type="ECO:0000256" key="4">
    <source>
        <dbReference type="ARBA" id="ARBA00022692"/>
    </source>
</evidence>
<feature type="transmembrane region" description="Helical" evidence="7">
    <location>
        <begin position="381"/>
        <end position="401"/>
    </location>
</feature>
<feature type="transmembrane region" description="Helical" evidence="7">
    <location>
        <begin position="170"/>
        <end position="192"/>
    </location>
</feature>
<evidence type="ECO:0000256" key="6">
    <source>
        <dbReference type="ARBA" id="ARBA00023136"/>
    </source>
</evidence>
<evidence type="ECO:0000313" key="9">
    <source>
        <dbReference type="Proteomes" id="UP000036520"/>
    </source>
</evidence>
<dbReference type="Pfam" id="PF13440">
    <property type="entry name" value="Polysacc_synt_3"/>
    <property type="match status" value="1"/>
</dbReference>
<evidence type="ECO:0000313" key="8">
    <source>
        <dbReference type="EMBL" id="AKP52433.1"/>
    </source>
</evidence>
<feature type="transmembrane region" description="Helical" evidence="7">
    <location>
        <begin position="357"/>
        <end position="375"/>
    </location>
</feature>
<keyword evidence="3" id="KW-1003">Cell membrane</keyword>
<comment type="similarity">
    <text evidence="2">Belongs to the polysaccharide synthase family.</text>
</comment>
<proteinExistence type="inferred from homology"/>
<dbReference type="AlphaFoldDB" id="A0A0H4PHU1"/>
<evidence type="ECO:0000256" key="1">
    <source>
        <dbReference type="ARBA" id="ARBA00004651"/>
    </source>
</evidence>
<dbReference type="Proteomes" id="UP000036520">
    <property type="component" value="Chromosome"/>
</dbReference>
<dbReference type="CDD" id="cd13127">
    <property type="entry name" value="MATE_tuaB_like"/>
    <property type="match status" value="1"/>
</dbReference>
<reference evidence="8 9" key="1">
    <citation type="submission" date="2015-07" db="EMBL/GenBank/DDBJ databases">
        <authorList>
            <person name="Kim K.M."/>
        </authorList>
    </citation>
    <scope>NUCLEOTIDE SEQUENCE [LARGE SCALE GENOMIC DNA]</scope>
    <source>
        <strain evidence="8 9">KCTC 12363</strain>
    </source>
</reference>
<feature type="transmembrane region" description="Helical" evidence="7">
    <location>
        <begin position="79"/>
        <end position="101"/>
    </location>
</feature>
<dbReference type="OrthoDB" id="9770347at2"/>
<feature type="transmembrane region" description="Helical" evidence="7">
    <location>
        <begin position="12"/>
        <end position="31"/>
    </location>
</feature>
<sequence length="478" mass="54380">MTIRKQVFSGVKWTTISTIVLAATAILKISILTRFLDKSDFGLMALVTFVIGFMDLFNNMGLTSAILHKQEISKKEYASLYWFNLLVGIGMYGILITITPFIVNFYNQEELKLLIPLIGLNLVISGIGRQFKIVEQKELQFKGISIVDISTSILSLIVAVFLAVNGYGVYSLVISSVIQSFSSSIIFLIIGLKKQGLLFHYQFSDTKPFLKIGSYQVGGQLVNYFNRDLDVLLIGKFFGTDLLGGYSLAKQLVRRPLQIINPITDKVGISVFPKYQNDVISLKRYFLIFLKAYGPINSFVYGFIAISAPYLVELFYGDNYSSIVPYVQLFACLIFLRSMSGISGIIVITKGRTDYDFYWNIITTIIMPISIFIGAMYSVELIIVLMTIIQFLFLVPSWYIFYKRLLNIEFVSFMKPHFFPLIIGITVFLLNKLFFNISKINTIGGSLFLLLLIGVYTYFTLKEFRNYLITIYSKYARI</sequence>